<dbReference type="InParanoid" id="I7MH37"/>
<reference evidence="3" key="1">
    <citation type="journal article" date="2006" name="PLoS Biol.">
        <title>Macronuclear genome sequence of the ciliate Tetrahymena thermophila, a model eukaryote.</title>
        <authorList>
            <person name="Eisen J.A."/>
            <person name="Coyne R.S."/>
            <person name="Wu M."/>
            <person name="Wu D."/>
            <person name="Thiagarajan M."/>
            <person name="Wortman J.R."/>
            <person name="Badger J.H."/>
            <person name="Ren Q."/>
            <person name="Amedeo P."/>
            <person name="Jones K.M."/>
            <person name="Tallon L.J."/>
            <person name="Delcher A.L."/>
            <person name="Salzberg S.L."/>
            <person name="Silva J.C."/>
            <person name="Haas B.J."/>
            <person name="Majoros W.H."/>
            <person name="Farzad M."/>
            <person name="Carlton J.M."/>
            <person name="Smith R.K. Jr."/>
            <person name="Garg J."/>
            <person name="Pearlman R.E."/>
            <person name="Karrer K.M."/>
            <person name="Sun L."/>
            <person name="Manning G."/>
            <person name="Elde N.C."/>
            <person name="Turkewitz A.P."/>
            <person name="Asai D.J."/>
            <person name="Wilkes D.E."/>
            <person name="Wang Y."/>
            <person name="Cai H."/>
            <person name="Collins K."/>
            <person name="Stewart B.A."/>
            <person name="Lee S.R."/>
            <person name="Wilamowska K."/>
            <person name="Weinberg Z."/>
            <person name="Ruzzo W.L."/>
            <person name="Wloga D."/>
            <person name="Gaertig J."/>
            <person name="Frankel J."/>
            <person name="Tsao C.-C."/>
            <person name="Gorovsky M.A."/>
            <person name="Keeling P.J."/>
            <person name="Waller R.F."/>
            <person name="Patron N.J."/>
            <person name="Cherry J.M."/>
            <person name="Stover N.A."/>
            <person name="Krieger C.J."/>
            <person name="del Toro C."/>
            <person name="Ryder H.F."/>
            <person name="Williamson S.C."/>
            <person name="Barbeau R.A."/>
            <person name="Hamilton E.P."/>
            <person name="Orias E."/>
        </authorList>
    </citation>
    <scope>NUCLEOTIDE SEQUENCE [LARGE SCALE GENOMIC DNA]</scope>
    <source>
        <strain evidence="3">SB210</strain>
    </source>
</reference>
<protein>
    <submittedName>
        <fullName evidence="2">Transmembrane protein, putative</fullName>
    </submittedName>
</protein>
<accession>I7MH37</accession>
<evidence type="ECO:0000313" key="3">
    <source>
        <dbReference type="Proteomes" id="UP000009168"/>
    </source>
</evidence>
<evidence type="ECO:0000256" key="1">
    <source>
        <dbReference type="SAM" id="Phobius"/>
    </source>
</evidence>
<sequence>MSNNNQIAIYIVKTYNFNQIDQILSELNLPANKMSDTKAIATLKKFDIFALPFQFTFGNNEKEKKTIIGGLISMSILIVSSVYFGYLCYLYFQNQVQPQVVSSSNFQKNSYNMQFQENFIAVQVLMPNGQNLYDFQQQTGKVYLNMLFLNTKTGMDGTFLPQPLIPCKDSSLQGYLCLDSSKAGVGDNLFSLTYNPDNLEQNQFSIIFGICDPSLIQSPYICENEQVIRNNIISYSTQIIVRVSLTQYNTQTKQLEQIVKKELFYFDTTLGFYTKLHLEITDLTQKEGFIIQNSEFSTYFSGYIRRDIFSTQSFIKQQFQMNILGALEFFIGSESINLNIQFPQFTSLLAQFTSVFNSLLFLGIISKFFAESEIFYQVAEMQLKVYFKKSAIFLLKQLGRGEIVQKEQQQGLEKLLNYIKNTNFKELGKKMKVSFMTKIMYIFVGNVKSEKEETIEVKMFKQIASQSNKALNIFEMQKELLQMKIMMRLILSVEQYAAIQLCGSKLPIYNEIKNELDQEILQDVIDENSSKSNKIDQKIEKSIESKDDKQKFQEQSQNNILSFNREKINSLGRYNATVYPLRIEQQLFDQKKVENHTKFISHLEKIDMIERDEEFFKDCLDKFLKNKSQSQSEIDRRILECMIGLDDPNSIC</sequence>
<feature type="transmembrane region" description="Helical" evidence="1">
    <location>
        <begin position="67"/>
        <end position="92"/>
    </location>
</feature>
<organism evidence="2 3">
    <name type="scientific">Tetrahymena thermophila (strain SB210)</name>
    <dbReference type="NCBI Taxonomy" id="312017"/>
    <lineage>
        <taxon>Eukaryota</taxon>
        <taxon>Sar</taxon>
        <taxon>Alveolata</taxon>
        <taxon>Ciliophora</taxon>
        <taxon>Intramacronucleata</taxon>
        <taxon>Oligohymenophorea</taxon>
        <taxon>Hymenostomatida</taxon>
        <taxon>Tetrahymenina</taxon>
        <taxon>Tetrahymenidae</taxon>
        <taxon>Tetrahymena</taxon>
    </lineage>
</organism>
<keyword evidence="3" id="KW-1185">Reference proteome</keyword>
<dbReference type="KEGG" id="tet:TTHERM_00543710"/>
<dbReference type="Proteomes" id="UP000009168">
    <property type="component" value="Unassembled WGS sequence"/>
</dbReference>
<dbReference type="EMBL" id="GG662864">
    <property type="protein sequence ID" value="EAR86031.2"/>
    <property type="molecule type" value="Genomic_DNA"/>
</dbReference>
<keyword evidence="1" id="KW-0472">Membrane</keyword>
<proteinExistence type="predicted"/>
<gene>
    <name evidence="2" type="ORF">TTHERM_00543710</name>
</gene>
<dbReference type="GeneID" id="7835816"/>
<dbReference type="AlphaFoldDB" id="I7MH37"/>
<name>I7MH37_TETTS</name>
<keyword evidence="1 2" id="KW-0812">Transmembrane</keyword>
<keyword evidence="1" id="KW-1133">Transmembrane helix</keyword>
<dbReference type="RefSeq" id="XP_976626.2">
    <property type="nucleotide sequence ID" value="XM_971533.2"/>
</dbReference>
<evidence type="ECO:0000313" key="2">
    <source>
        <dbReference type="EMBL" id="EAR86031.2"/>
    </source>
</evidence>